<organism evidence="1 2">
    <name type="scientific">[Clostridium] leptum CAG:27</name>
    <dbReference type="NCBI Taxonomy" id="1263068"/>
    <lineage>
        <taxon>Bacteria</taxon>
        <taxon>Bacillati</taxon>
        <taxon>Bacillota</taxon>
        <taxon>Clostridia</taxon>
        <taxon>Eubacteriales</taxon>
        <taxon>Oscillospiraceae</taxon>
        <taxon>Oscillospiraceae incertae sedis</taxon>
    </lineage>
</organism>
<dbReference type="Proteomes" id="UP000018168">
    <property type="component" value="Unassembled WGS sequence"/>
</dbReference>
<accession>R6N0N5</accession>
<dbReference type="AlphaFoldDB" id="R6N0N5"/>
<reference evidence="1" key="1">
    <citation type="submission" date="2012-11" db="EMBL/GenBank/DDBJ databases">
        <title>Dependencies among metagenomic species, viruses, plasmids and units of genetic variation.</title>
        <authorList>
            <person name="Nielsen H.B."/>
            <person name="Almeida M."/>
            <person name="Juncker A.S."/>
            <person name="Rasmussen S."/>
            <person name="Li J."/>
            <person name="Sunagawa S."/>
            <person name="Plichta D."/>
            <person name="Gautier L."/>
            <person name="Le Chatelier E."/>
            <person name="Peletier E."/>
            <person name="Bonde I."/>
            <person name="Nielsen T."/>
            <person name="Manichanh C."/>
            <person name="Arumugam M."/>
            <person name="Batto J."/>
            <person name="Santos M.B.Q.D."/>
            <person name="Blom N."/>
            <person name="Borruel N."/>
            <person name="Burgdorf K.S."/>
            <person name="Boumezbeur F."/>
            <person name="Casellas F."/>
            <person name="Dore J."/>
            <person name="Guarner F."/>
            <person name="Hansen T."/>
            <person name="Hildebrand F."/>
            <person name="Kaas R.S."/>
            <person name="Kennedy S."/>
            <person name="Kristiansen K."/>
            <person name="Kultima J.R."/>
            <person name="Leonard P."/>
            <person name="Levenez F."/>
            <person name="Lund O."/>
            <person name="Moumen B."/>
            <person name="Le Paslier D."/>
            <person name="Pons N."/>
            <person name="Pedersen O."/>
            <person name="Prifti E."/>
            <person name="Qin J."/>
            <person name="Raes J."/>
            <person name="Tap J."/>
            <person name="Tims S."/>
            <person name="Ussery D.W."/>
            <person name="Yamada T."/>
            <person name="MetaHit consortium"/>
            <person name="Renault P."/>
            <person name="Sicheritz-Ponten T."/>
            <person name="Bork P."/>
            <person name="Wang J."/>
            <person name="Brunak S."/>
            <person name="Ehrlich S.D."/>
        </authorList>
    </citation>
    <scope>NUCLEOTIDE SEQUENCE [LARGE SCALE GENOMIC DNA]</scope>
</reference>
<evidence type="ECO:0000313" key="2">
    <source>
        <dbReference type="Proteomes" id="UP000018168"/>
    </source>
</evidence>
<comment type="caution">
    <text evidence="1">The sequence shown here is derived from an EMBL/GenBank/DDBJ whole genome shotgun (WGS) entry which is preliminary data.</text>
</comment>
<sequence>MSVFNLLTIQRKGVVIGIQLQNQRLQLRYGIILTLCHVGQILRFANINSKFRGVGNLSIRVFDIQLVFSKLRRHRNGLFVACRLCHGRAFREIFGSRRRQPNLVVRLQQASAVQGIAGRQTHVGSQLIIRIRHNGFVNQVSILILQAGIENHVVASLRPDAFSAYVLIQRTVGGCGLGFAGVREAVGYHQVVLSAPIVHLVNVAESISDNVAVKQDIGASLVRMEAVDPAALVDPVGSLAVNVDVVSIKFGILRIIRAAGGAVALLAQRIDTAAVLQDRGVILDAVVIYMVISGGGGGQSRKLRIASNLAVKVTPAPANAHGTVGALINEVMLDPHVLGEISGDRGTAREEIAVLQEIVVSDIDILGNRFCSILELLLVRAGVVGTGSAYPMLLSIILIDMLGMADGNTAATGMTDIVAGNLDVIDIVFSMEAEITGHLNLAVQNGDVVGRGRMNGRRGNVIGTVHIVVPVSGAELVHVGTALYGCVTVRTVYFRQVPVGIGEG</sequence>
<proteinExistence type="predicted"/>
<dbReference type="EMBL" id="CBEP010000063">
    <property type="protein sequence ID" value="CDC04560.1"/>
    <property type="molecule type" value="Genomic_DNA"/>
</dbReference>
<evidence type="ECO:0000313" key="1">
    <source>
        <dbReference type="EMBL" id="CDC04560.1"/>
    </source>
</evidence>
<gene>
    <name evidence="1" type="ORF">BN578_00095</name>
</gene>
<protein>
    <submittedName>
        <fullName evidence="1">Uncharacterized protein</fullName>
    </submittedName>
</protein>
<name>R6N0N5_9FIRM</name>